<evidence type="ECO:0000256" key="5">
    <source>
        <dbReference type="ARBA" id="ARBA00022792"/>
    </source>
</evidence>
<evidence type="ECO:0000256" key="10">
    <source>
        <dbReference type="PIRSR" id="PIRSR607992-1"/>
    </source>
</evidence>
<keyword evidence="4 12" id="KW-0812">Transmembrane</keyword>
<dbReference type="PANTHER" id="PTHR13337:SF2">
    <property type="entry name" value="SUCCINATE DEHYDROGENASE [UBIQUINONE] CYTOCHROME B SMALL SUBUNIT, MITOCHONDRIAL"/>
    <property type="match status" value="1"/>
</dbReference>
<keyword evidence="5 12" id="KW-0999">Mitochondrion inner membrane</keyword>
<evidence type="ECO:0000256" key="1">
    <source>
        <dbReference type="ARBA" id="ARBA00004448"/>
    </source>
</evidence>
<dbReference type="EMBL" id="CVRI01000006">
    <property type="protein sequence ID" value="CRK88341.1"/>
    <property type="molecule type" value="Genomic_DNA"/>
</dbReference>
<dbReference type="InterPro" id="IPR034804">
    <property type="entry name" value="SQR/QFR_C/D"/>
</dbReference>
<proteinExistence type="inferred from homology"/>
<keyword evidence="12" id="KW-0816">Tricarboxylic acid cycle</keyword>
<keyword evidence="7 12" id="KW-1133">Transmembrane helix</keyword>
<comment type="function">
    <text evidence="12">Membrane-anchoring subunit of succinate dehydrogenase (SDH) that is involved in complex II of the mitochondrial electron transport chain and is responsible for transferring electrons from succinate to ubiquinone (coenzyme Q).</text>
</comment>
<evidence type="ECO:0000256" key="11">
    <source>
        <dbReference type="PIRSR" id="PIRSR607992-2"/>
    </source>
</evidence>
<name>A0A1J1HJY9_9DIPT</name>
<evidence type="ECO:0000256" key="2">
    <source>
        <dbReference type="ARBA" id="ARBA00007294"/>
    </source>
</evidence>
<keyword evidence="12" id="KW-0249">Electron transport</keyword>
<feature type="transmembrane region" description="Helical" evidence="12">
    <location>
        <begin position="123"/>
        <end position="144"/>
    </location>
</feature>
<keyword evidence="11" id="KW-0408">Iron</keyword>
<organism evidence="13 14">
    <name type="scientific">Clunio marinus</name>
    <dbReference type="NCBI Taxonomy" id="568069"/>
    <lineage>
        <taxon>Eukaryota</taxon>
        <taxon>Metazoa</taxon>
        <taxon>Ecdysozoa</taxon>
        <taxon>Arthropoda</taxon>
        <taxon>Hexapoda</taxon>
        <taxon>Insecta</taxon>
        <taxon>Pterygota</taxon>
        <taxon>Neoptera</taxon>
        <taxon>Endopterygota</taxon>
        <taxon>Diptera</taxon>
        <taxon>Nematocera</taxon>
        <taxon>Chironomoidea</taxon>
        <taxon>Chironomidae</taxon>
        <taxon>Clunio</taxon>
    </lineage>
</organism>
<dbReference type="AlphaFoldDB" id="A0A1J1HJY9"/>
<evidence type="ECO:0000256" key="3">
    <source>
        <dbReference type="ARBA" id="ARBA00022448"/>
    </source>
</evidence>
<dbReference type="GO" id="GO:0046872">
    <property type="term" value="F:metal ion binding"/>
    <property type="evidence" value="ECO:0007669"/>
    <property type="project" value="UniProtKB-KW"/>
</dbReference>
<evidence type="ECO:0000256" key="4">
    <source>
        <dbReference type="ARBA" id="ARBA00022692"/>
    </source>
</evidence>
<feature type="binding site" evidence="10">
    <location>
        <position position="110"/>
    </location>
    <ligand>
        <name>a ubiquinone</name>
        <dbReference type="ChEBI" id="CHEBI:16389"/>
        <note>ligand shared with IP/SDHB</note>
    </ligand>
</feature>
<comment type="subcellular location">
    <subcellularLocation>
        <location evidence="1 12">Mitochondrion inner membrane</location>
        <topology evidence="1 12">Multi-pass membrane protein</topology>
    </subcellularLocation>
</comment>
<dbReference type="GO" id="GO:0048039">
    <property type="term" value="F:ubiquinone binding"/>
    <property type="evidence" value="ECO:0007669"/>
    <property type="project" value="TreeGrafter"/>
</dbReference>
<keyword evidence="3 12" id="KW-0813">Transport</keyword>
<evidence type="ECO:0000256" key="8">
    <source>
        <dbReference type="ARBA" id="ARBA00023128"/>
    </source>
</evidence>
<dbReference type="PANTHER" id="PTHR13337">
    <property type="entry name" value="SUCCINATE DEHYDROGENASE"/>
    <property type="match status" value="1"/>
</dbReference>
<keyword evidence="9 12" id="KW-0472">Membrane</keyword>
<dbReference type="Proteomes" id="UP000183832">
    <property type="component" value="Unassembled WGS sequence"/>
</dbReference>
<reference evidence="13 14" key="1">
    <citation type="submission" date="2015-04" db="EMBL/GenBank/DDBJ databases">
        <authorList>
            <person name="Syromyatnikov M.Y."/>
            <person name="Popov V.N."/>
        </authorList>
    </citation>
    <scope>NUCLEOTIDE SEQUENCE [LARGE SCALE GENOMIC DNA]</scope>
</reference>
<feature type="binding site" description="axial binding residue" evidence="11">
    <location>
        <position position="98"/>
    </location>
    <ligand>
        <name>heme b</name>
        <dbReference type="ChEBI" id="CHEBI:60344"/>
        <note>ligand shared with SDHC</note>
    </ligand>
    <ligandPart>
        <name>Fe</name>
        <dbReference type="ChEBI" id="CHEBI:18248"/>
    </ligandPart>
</feature>
<accession>A0A1J1HJY9</accession>
<comment type="caution">
    <text evidence="12">Lacks conserved residue(s) required for the propagation of feature annotation.</text>
</comment>
<keyword evidence="6 12" id="KW-0809">Transit peptide</keyword>
<keyword evidence="14" id="KW-1185">Reference proteome</keyword>
<evidence type="ECO:0000313" key="14">
    <source>
        <dbReference type="Proteomes" id="UP000183832"/>
    </source>
</evidence>
<keyword evidence="8 12" id="KW-0496">Mitochondrion</keyword>
<dbReference type="GO" id="GO:0020037">
    <property type="term" value="F:heme binding"/>
    <property type="evidence" value="ECO:0007669"/>
    <property type="project" value="TreeGrafter"/>
</dbReference>
<evidence type="ECO:0000313" key="13">
    <source>
        <dbReference type="EMBL" id="CRK88341.1"/>
    </source>
</evidence>
<dbReference type="InterPro" id="IPR007992">
    <property type="entry name" value="CybS"/>
</dbReference>
<comment type="similarity">
    <text evidence="2 12">Belongs to the CybS family.</text>
</comment>
<dbReference type="GO" id="GO:0006121">
    <property type="term" value="P:mitochondrial electron transport, succinate to ubiquinone"/>
    <property type="evidence" value="ECO:0007669"/>
    <property type="project" value="TreeGrafter"/>
</dbReference>
<keyword evidence="12" id="KW-0349">Heme</keyword>
<gene>
    <name evidence="13" type="ORF">CLUMA_CG002119</name>
</gene>
<evidence type="ECO:0000256" key="6">
    <source>
        <dbReference type="ARBA" id="ARBA00022946"/>
    </source>
</evidence>
<dbReference type="GO" id="GO:0005743">
    <property type="term" value="C:mitochondrial inner membrane"/>
    <property type="evidence" value="ECO:0007669"/>
    <property type="project" value="UniProtKB-SubCell"/>
</dbReference>
<dbReference type="STRING" id="568069.A0A1J1HJY9"/>
<evidence type="ECO:0000256" key="7">
    <source>
        <dbReference type="ARBA" id="ARBA00022989"/>
    </source>
</evidence>
<dbReference type="OrthoDB" id="18577at2759"/>
<dbReference type="GO" id="GO:0006099">
    <property type="term" value="P:tricarboxylic acid cycle"/>
    <property type="evidence" value="ECO:0007669"/>
    <property type="project" value="UniProtKB-KW"/>
</dbReference>
<sequence length="162" mass="17335">MALSLILRSSSRLPALVNASRISCATATHNPLLCSSSPVNNVRPISVSPTRQSATGNHVTLWQAERLLSLGMLGIVPVALVFPSQGADYLLAISIVMHSHWGLEAIVTDYVRESVFGNILPKAAHGLLILFSAATLAGLFMMAYNDQGLGKTVRKIWGLKSN</sequence>
<dbReference type="Gene3D" id="1.20.1300.10">
    <property type="entry name" value="Fumarate reductase/succinate dehydrogenase, transmembrane subunit"/>
    <property type="match status" value="1"/>
</dbReference>
<evidence type="ECO:0000256" key="12">
    <source>
        <dbReference type="RuleBase" id="RU364031"/>
    </source>
</evidence>
<protein>
    <recommendedName>
        <fullName evidence="12">Succinate dehydrogenase [ubiquinone] cytochrome b small subunit</fullName>
    </recommendedName>
</protein>
<keyword evidence="11 12" id="KW-0479">Metal-binding</keyword>
<dbReference type="Pfam" id="PF05328">
    <property type="entry name" value="CybS"/>
    <property type="match status" value="1"/>
</dbReference>
<evidence type="ECO:0000256" key="9">
    <source>
        <dbReference type="ARBA" id="ARBA00023136"/>
    </source>
</evidence>
<dbReference type="CDD" id="cd03496">
    <property type="entry name" value="SQR_TypeC_CybS"/>
    <property type="match status" value="1"/>
</dbReference>